<dbReference type="Pfam" id="PF01436">
    <property type="entry name" value="NHL"/>
    <property type="match status" value="3"/>
</dbReference>
<dbReference type="Gene3D" id="3.30.457.10">
    <property type="entry name" value="Copper amine oxidase-like, N-terminal domain"/>
    <property type="match status" value="1"/>
</dbReference>
<evidence type="ECO:0000259" key="4">
    <source>
        <dbReference type="Pfam" id="PF07833"/>
    </source>
</evidence>
<keyword evidence="3" id="KW-0732">Signal</keyword>
<dbReference type="EMBL" id="JBHSMJ010000040">
    <property type="protein sequence ID" value="MFC5451700.1"/>
    <property type="molecule type" value="Genomic_DNA"/>
</dbReference>
<evidence type="ECO:0000313" key="5">
    <source>
        <dbReference type="EMBL" id="MFC5451700.1"/>
    </source>
</evidence>
<dbReference type="PANTHER" id="PTHR13833">
    <property type="match status" value="1"/>
</dbReference>
<feature type="chain" id="PRO_5045535335" evidence="3">
    <location>
        <begin position="26"/>
        <end position="546"/>
    </location>
</feature>
<feature type="domain" description="Copper amine oxidase-like N-terminal" evidence="4">
    <location>
        <begin position="425"/>
        <end position="538"/>
    </location>
</feature>
<evidence type="ECO:0000256" key="2">
    <source>
        <dbReference type="PROSITE-ProRule" id="PRU00504"/>
    </source>
</evidence>
<organism evidence="5 6">
    <name type="scientific">Paenibacillus aestuarii</name>
    <dbReference type="NCBI Taxonomy" id="516965"/>
    <lineage>
        <taxon>Bacteria</taxon>
        <taxon>Bacillati</taxon>
        <taxon>Bacillota</taxon>
        <taxon>Bacilli</taxon>
        <taxon>Bacillales</taxon>
        <taxon>Paenibacillaceae</taxon>
        <taxon>Paenibacillus</taxon>
    </lineage>
</organism>
<dbReference type="InterPro" id="IPR012854">
    <property type="entry name" value="Cu_amine_oxidase-like_N"/>
</dbReference>
<dbReference type="Gene3D" id="2.120.10.30">
    <property type="entry name" value="TolB, C-terminal domain"/>
    <property type="match status" value="4"/>
</dbReference>
<feature type="signal peptide" evidence="3">
    <location>
        <begin position="1"/>
        <end position="25"/>
    </location>
</feature>
<keyword evidence="1" id="KW-0677">Repeat</keyword>
<dbReference type="PANTHER" id="PTHR13833:SF71">
    <property type="entry name" value="NHL DOMAIN-CONTAINING PROTEIN"/>
    <property type="match status" value="1"/>
</dbReference>
<dbReference type="Proteomes" id="UP001596044">
    <property type="component" value="Unassembled WGS sequence"/>
</dbReference>
<feature type="repeat" description="NHL" evidence="2">
    <location>
        <begin position="135"/>
        <end position="165"/>
    </location>
</feature>
<feature type="repeat" description="NHL" evidence="2">
    <location>
        <begin position="256"/>
        <end position="286"/>
    </location>
</feature>
<accession>A0ABW0KEL7</accession>
<dbReference type="Pfam" id="PF07833">
    <property type="entry name" value="Cu_amine_oxidN1"/>
    <property type="match status" value="1"/>
</dbReference>
<name>A0ABW0KEL7_9BACL</name>
<reference evidence="6" key="1">
    <citation type="journal article" date="2019" name="Int. J. Syst. Evol. Microbiol.">
        <title>The Global Catalogue of Microorganisms (GCM) 10K type strain sequencing project: providing services to taxonomists for standard genome sequencing and annotation.</title>
        <authorList>
            <consortium name="The Broad Institute Genomics Platform"/>
            <consortium name="The Broad Institute Genome Sequencing Center for Infectious Disease"/>
            <person name="Wu L."/>
            <person name="Ma J."/>
        </authorList>
    </citation>
    <scope>NUCLEOTIDE SEQUENCE [LARGE SCALE GENOMIC DNA]</scope>
    <source>
        <strain evidence="6">KACC 11904</strain>
    </source>
</reference>
<dbReference type="InterPro" id="IPR001258">
    <property type="entry name" value="NHL_repeat"/>
</dbReference>
<evidence type="ECO:0000256" key="1">
    <source>
        <dbReference type="ARBA" id="ARBA00022737"/>
    </source>
</evidence>
<evidence type="ECO:0000313" key="6">
    <source>
        <dbReference type="Proteomes" id="UP001596044"/>
    </source>
</evidence>
<proteinExistence type="predicted"/>
<dbReference type="RefSeq" id="WP_270880087.1">
    <property type="nucleotide sequence ID" value="NZ_JAQFVF010000027.1"/>
</dbReference>
<keyword evidence="6" id="KW-1185">Reference proteome</keyword>
<gene>
    <name evidence="5" type="ORF">ACFPOG_26215</name>
</gene>
<feature type="repeat" description="NHL" evidence="2">
    <location>
        <begin position="182"/>
        <end position="219"/>
    </location>
</feature>
<dbReference type="PROSITE" id="PS51125">
    <property type="entry name" value="NHL"/>
    <property type="match status" value="3"/>
</dbReference>
<dbReference type="SUPFAM" id="SSF101898">
    <property type="entry name" value="NHL repeat"/>
    <property type="match status" value="1"/>
</dbReference>
<dbReference type="InterPro" id="IPR011042">
    <property type="entry name" value="6-blade_b-propeller_TolB-like"/>
</dbReference>
<sequence length="546" mass="57111">MKSFKYILIPSLVAVVCLAGSPVSAASAASTASLSGDALLTGSGRIMADVTTLAGIGDFDAKDGDALDAAFRAPSGILQLADGSILVADSRNQTIRRIANGQVTTYAGPALPVATNSLGFPKGYLLDGKSSAAFFDTPTGLSADAKGQVYVADAGNNAIRKIDANGQVTTLAGSGVLGNEDGQGGKATFNHPSDVAVAPDGTVYVADTLNHLIRKITPNGAVTTLNAASTRAVQVRPGEAAFAGDYEDGPLSAAKFNEPSGLALDSQGNLFVSDAGNQCIRYIDLQTNTVTTLAGKPAFANGSSIYGKNELYAPGDYTDGAALQARFDYPKGLAVTSEGGLLIADSLNHAIRYLFHGQVTTIAGTMQTGEADGVEQAASFYAPTDVLVTAQGNIVAADTLNNKIRVISPYHLPQDLAADDQVKVVNGHTRIQFDAQPEIRDGRTMVPVRAISEAFGYEVKYVQREGGAVVQLIKGDVTVELTIGQTGVMRKQGNSLEKTQETDAAPYVKEGRTFVPVRFFAEQIGLNVQWDAPHRTAILRTNSYLD</sequence>
<comment type="caution">
    <text evidence="5">The sequence shown here is derived from an EMBL/GenBank/DDBJ whole genome shotgun (WGS) entry which is preliminary data.</text>
</comment>
<dbReference type="InterPro" id="IPR036582">
    <property type="entry name" value="Mao_N_sf"/>
</dbReference>
<dbReference type="SUPFAM" id="SSF55383">
    <property type="entry name" value="Copper amine oxidase, domain N"/>
    <property type="match status" value="2"/>
</dbReference>
<protein>
    <submittedName>
        <fullName evidence="5">Stalk domain-containing protein</fullName>
    </submittedName>
</protein>
<evidence type="ECO:0000256" key="3">
    <source>
        <dbReference type="SAM" id="SignalP"/>
    </source>
</evidence>